<reference evidence="1" key="1">
    <citation type="submission" date="2022-02" db="EMBL/GenBank/DDBJ databases">
        <title>Plant Genome Project.</title>
        <authorList>
            <person name="Zhang R.-G."/>
        </authorList>
    </citation>
    <scope>NUCLEOTIDE SEQUENCE</scope>
    <source>
        <strain evidence="1">AT1</strain>
    </source>
</reference>
<organism evidence="1 2">
    <name type="scientific">Rhododendron molle</name>
    <name type="common">Chinese azalea</name>
    <name type="synonym">Azalea mollis</name>
    <dbReference type="NCBI Taxonomy" id="49168"/>
    <lineage>
        <taxon>Eukaryota</taxon>
        <taxon>Viridiplantae</taxon>
        <taxon>Streptophyta</taxon>
        <taxon>Embryophyta</taxon>
        <taxon>Tracheophyta</taxon>
        <taxon>Spermatophyta</taxon>
        <taxon>Magnoliopsida</taxon>
        <taxon>eudicotyledons</taxon>
        <taxon>Gunneridae</taxon>
        <taxon>Pentapetalae</taxon>
        <taxon>asterids</taxon>
        <taxon>Ericales</taxon>
        <taxon>Ericaceae</taxon>
        <taxon>Ericoideae</taxon>
        <taxon>Rhodoreae</taxon>
        <taxon>Rhododendron</taxon>
    </lineage>
</organism>
<dbReference type="EMBL" id="CM046396">
    <property type="protein sequence ID" value="KAI8537699.1"/>
    <property type="molecule type" value="Genomic_DNA"/>
</dbReference>
<gene>
    <name evidence="1" type="ORF">RHMOL_Rhmol09G0044800</name>
</gene>
<protein>
    <submittedName>
        <fullName evidence="1">Uncharacterized protein</fullName>
    </submittedName>
</protein>
<proteinExistence type="predicted"/>
<evidence type="ECO:0000313" key="1">
    <source>
        <dbReference type="EMBL" id="KAI8537699.1"/>
    </source>
</evidence>
<evidence type="ECO:0000313" key="2">
    <source>
        <dbReference type="Proteomes" id="UP001062846"/>
    </source>
</evidence>
<accession>A0ACC0MAU1</accession>
<sequence length="88" mass="9418">MPSILFDKDNLPIQGDSWARDPCSGVAPQQWVACGFHAQGNVSHDYGVTCQARVRQSNINPAKDGHTCSLPIGRSTGHTVASIDHSCT</sequence>
<dbReference type="Proteomes" id="UP001062846">
    <property type="component" value="Chromosome 9"/>
</dbReference>
<name>A0ACC0MAU1_RHOML</name>
<comment type="caution">
    <text evidence="1">The sequence shown here is derived from an EMBL/GenBank/DDBJ whole genome shotgun (WGS) entry which is preliminary data.</text>
</comment>
<keyword evidence="2" id="KW-1185">Reference proteome</keyword>